<gene>
    <name evidence="1" type="ORF">M407DRAFT_27746</name>
</gene>
<dbReference type="OrthoDB" id="2135762at2759"/>
<dbReference type="AlphaFoldDB" id="A0A0C3QDA1"/>
<evidence type="ECO:0000313" key="1">
    <source>
        <dbReference type="EMBL" id="KIO22719.1"/>
    </source>
</evidence>
<reference evidence="2" key="2">
    <citation type="submission" date="2015-01" db="EMBL/GenBank/DDBJ databases">
        <title>Evolutionary Origins and Diversification of the Mycorrhizal Mutualists.</title>
        <authorList>
            <consortium name="DOE Joint Genome Institute"/>
            <consortium name="Mycorrhizal Genomics Consortium"/>
            <person name="Kohler A."/>
            <person name="Kuo A."/>
            <person name="Nagy L.G."/>
            <person name="Floudas D."/>
            <person name="Copeland A."/>
            <person name="Barry K.W."/>
            <person name="Cichocki N."/>
            <person name="Veneault-Fourrey C."/>
            <person name="LaButti K."/>
            <person name="Lindquist E.A."/>
            <person name="Lipzen A."/>
            <person name="Lundell T."/>
            <person name="Morin E."/>
            <person name="Murat C."/>
            <person name="Riley R."/>
            <person name="Ohm R."/>
            <person name="Sun H."/>
            <person name="Tunlid A."/>
            <person name="Henrissat B."/>
            <person name="Grigoriev I.V."/>
            <person name="Hibbett D.S."/>
            <person name="Martin F."/>
        </authorList>
    </citation>
    <scope>NUCLEOTIDE SEQUENCE [LARGE SCALE GENOMIC DNA]</scope>
    <source>
        <strain evidence="2">MUT 4182</strain>
    </source>
</reference>
<keyword evidence="2" id="KW-1185">Reference proteome</keyword>
<evidence type="ECO:0000313" key="2">
    <source>
        <dbReference type="Proteomes" id="UP000054248"/>
    </source>
</evidence>
<dbReference type="HOGENOM" id="CLU_088334_1_0_1"/>
<organism evidence="1 2">
    <name type="scientific">Tulasnella calospora MUT 4182</name>
    <dbReference type="NCBI Taxonomy" id="1051891"/>
    <lineage>
        <taxon>Eukaryota</taxon>
        <taxon>Fungi</taxon>
        <taxon>Dikarya</taxon>
        <taxon>Basidiomycota</taxon>
        <taxon>Agaricomycotina</taxon>
        <taxon>Agaricomycetes</taxon>
        <taxon>Cantharellales</taxon>
        <taxon>Tulasnellaceae</taxon>
        <taxon>Tulasnella</taxon>
    </lineage>
</organism>
<proteinExistence type="predicted"/>
<name>A0A0C3QDA1_9AGAM</name>
<protein>
    <submittedName>
        <fullName evidence="1">Uncharacterized protein</fullName>
    </submittedName>
</protein>
<accession>A0A0C3QDA1</accession>
<reference evidence="1 2" key="1">
    <citation type="submission" date="2014-04" db="EMBL/GenBank/DDBJ databases">
        <authorList>
            <consortium name="DOE Joint Genome Institute"/>
            <person name="Kuo A."/>
            <person name="Girlanda M."/>
            <person name="Perotto S."/>
            <person name="Kohler A."/>
            <person name="Nagy L.G."/>
            <person name="Floudas D."/>
            <person name="Copeland A."/>
            <person name="Barry K.W."/>
            <person name="Cichocki N."/>
            <person name="Veneault-Fourrey C."/>
            <person name="LaButti K."/>
            <person name="Lindquist E.A."/>
            <person name="Lipzen A."/>
            <person name="Lundell T."/>
            <person name="Morin E."/>
            <person name="Murat C."/>
            <person name="Sun H."/>
            <person name="Tunlid A."/>
            <person name="Henrissat B."/>
            <person name="Grigoriev I.V."/>
            <person name="Hibbett D.S."/>
            <person name="Martin F."/>
            <person name="Nordberg H.P."/>
            <person name="Cantor M.N."/>
            <person name="Hua S.X."/>
        </authorList>
    </citation>
    <scope>NUCLEOTIDE SEQUENCE [LARGE SCALE GENOMIC DNA]</scope>
    <source>
        <strain evidence="1 2">MUT 4182</strain>
    </source>
</reference>
<sequence>MDSSNSSRERDQSRICVESIEEWNRVKQNFTDSMVQLLNTKFGDRTSAEKDALLAHLMQWRDRTFEIAKPNVRINGINMEEFVEEEEEQELEPYDEVLDRRLWTHFSESLAWQHTLALRRRHEPINAQNFIEDLILRERQFEEENTPPYLDISGPPIVPTTIPGLPNELPEIDETHGATLQMLQDWRESLPKLLEKADRVEAVAAVDSMLTP</sequence>
<dbReference type="EMBL" id="KN823102">
    <property type="protein sequence ID" value="KIO22719.1"/>
    <property type="molecule type" value="Genomic_DNA"/>
</dbReference>
<dbReference type="Proteomes" id="UP000054248">
    <property type="component" value="Unassembled WGS sequence"/>
</dbReference>